<dbReference type="Pfam" id="PF01883">
    <property type="entry name" value="FeS_assembly_P"/>
    <property type="match status" value="1"/>
</dbReference>
<proteinExistence type="inferred from homology"/>
<reference evidence="11 12" key="1">
    <citation type="submission" date="2019-02" db="EMBL/GenBank/DDBJ databases">
        <title>Complete Genome Sequence and Methylome Analysis of free living Spirochaetas.</title>
        <authorList>
            <person name="Fomenkov A."/>
            <person name="Dubinina G."/>
            <person name="Leshcheva N."/>
            <person name="Mikheeva N."/>
            <person name="Grabovich M."/>
            <person name="Vincze T."/>
            <person name="Roberts R.J."/>
        </authorList>
    </citation>
    <scope>NUCLEOTIDE SEQUENCE [LARGE SCALE GENOMIC DNA]</scope>
    <source>
        <strain evidence="11 12">K2</strain>
    </source>
</reference>
<dbReference type="GO" id="GO:0046872">
    <property type="term" value="F:metal ion binding"/>
    <property type="evidence" value="ECO:0007669"/>
    <property type="project" value="UniProtKB-KW"/>
</dbReference>
<dbReference type="FunFam" id="3.40.50.300:FF:001119">
    <property type="entry name" value="Iron-sulfur cluster carrier protein"/>
    <property type="match status" value="1"/>
</dbReference>
<dbReference type="PANTHER" id="PTHR42961">
    <property type="entry name" value="IRON-SULFUR PROTEIN NUBPL"/>
    <property type="match status" value="1"/>
</dbReference>
<dbReference type="SUPFAM" id="SSF117916">
    <property type="entry name" value="Fe-S cluster assembly (FSCA) domain-like"/>
    <property type="match status" value="1"/>
</dbReference>
<keyword evidence="6 8" id="KW-0408">Iron</keyword>
<dbReference type="PROSITE" id="PS01215">
    <property type="entry name" value="MRP"/>
    <property type="match status" value="1"/>
</dbReference>
<evidence type="ECO:0000256" key="8">
    <source>
        <dbReference type="HAMAP-Rule" id="MF_02040"/>
    </source>
</evidence>
<dbReference type="InterPro" id="IPR044304">
    <property type="entry name" value="NUBPL-like"/>
</dbReference>
<dbReference type="Pfam" id="PF10609">
    <property type="entry name" value="ParA"/>
    <property type="match status" value="1"/>
</dbReference>
<dbReference type="InterPro" id="IPR010376">
    <property type="entry name" value="GBBH-like_N"/>
</dbReference>
<dbReference type="InterPro" id="IPR002744">
    <property type="entry name" value="MIP18-like"/>
</dbReference>
<keyword evidence="3 8" id="KW-0479">Metal-binding</keyword>
<comment type="similarity">
    <text evidence="1">In the N-terminal section; belongs to the MIP18 family.</text>
</comment>
<comment type="similarity">
    <text evidence="8">Belongs to the Mrp/NBP35 ATP-binding proteins family.</text>
</comment>
<keyword evidence="5 8" id="KW-0067">ATP-binding</keyword>
<dbReference type="HAMAP" id="MF_02040">
    <property type="entry name" value="Mrp_NBP35"/>
    <property type="match status" value="1"/>
</dbReference>
<keyword evidence="8" id="KW-0378">Hydrolase</keyword>
<dbReference type="GO" id="GO:0016226">
    <property type="term" value="P:iron-sulfur cluster assembly"/>
    <property type="evidence" value="ECO:0007669"/>
    <property type="project" value="InterPro"/>
</dbReference>
<feature type="domain" description="Gamma-butyrobetaine hydroxylase-like N-terminal" evidence="10">
    <location>
        <begin position="341"/>
        <end position="423"/>
    </location>
</feature>
<dbReference type="EMBL" id="CP036150">
    <property type="protein sequence ID" value="QEN09364.1"/>
    <property type="molecule type" value="Genomic_DNA"/>
</dbReference>
<dbReference type="GO" id="GO:0140663">
    <property type="term" value="F:ATP-dependent FeS chaperone activity"/>
    <property type="evidence" value="ECO:0007669"/>
    <property type="project" value="InterPro"/>
</dbReference>
<evidence type="ECO:0000313" key="12">
    <source>
        <dbReference type="Proteomes" id="UP000324209"/>
    </source>
</evidence>
<comment type="similarity">
    <text evidence="2">In the C-terminal section; belongs to the Mrp/NBP35 ATP-binding proteins family.</text>
</comment>
<evidence type="ECO:0000256" key="3">
    <source>
        <dbReference type="ARBA" id="ARBA00022723"/>
    </source>
</evidence>
<dbReference type="Pfam" id="PF06155">
    <property type="entry name" value="GBBH-like_N"/>
    <property type="match status" value="1"/>
</dbReference>
<evidence type="ECO:0000259" key="10">
    <source>
        <dbReference type="Pfam" id="PF06155"/>
    </source>
</evidence>
<keyword evidence="4 8" id="KW-0547">Nucleotide-binding</keyword>
<dbReference type="Proteomes" id="UP000324209">
    <property type="component" value="Chromosome"/>
</dbReference>
<dbReference type="InterPro" id="IPR033756">
    <property type="entry name" value="YlxH/NBP35"/>
</dbReference>
<protein>
    <recommendedName>
        <fullName evidence="8">Iron-sulfur cluster carrier protein</fullName>
    </recommendedName>
</protein>
<keyword evidence="7 8" id="KW-0411">Iron-sulfur</keyword>
<dbReference type="InterPro" id="IPR000808">
    <property type="entry name" value="Mrp-like_CS"/>
</dbReference>
<comment type="subunit">
    <text evidence="8">Homodimer.</text>
</comment>
<dbReference type="InterPro" id="IPR019591">
    <property type="entry name" value="Mrp/NBP35_ATP-bd"/>
</dbReference>
<dbReference type="GO" id="GO:0051539">
    <property type="term" value="F:4 iron, 4 sulfur cluster binding"/>
    <property type="evidence" value="ECO:0007669"/>
    <property type="project" value="TreeGrafter"/>
</dbReference>
<dbReference type="PANTHER" id="PTHR42961:SF2">
    <property type="entry name" value="IRON-SULFUR PROTEIN NUBPL"/>
    <property type="match status" value="1"/>
</dbReference>
<organism evidence="11 12">
    <name type="scientific">Oceanispirochaeta crateris</name>
    <dbReference type="NCBI Taxonomy" id="2518645"/>
    <lineage>
        <taxon>Bacteria</taxon>
        <taxon>Pseudomonadati</taxon>
        <taxon>Spirochaetota</taxon>
        <taxon>Spirochaetia</taxon>
        <taxon>Spirochaetales</taxon>
        <taxon>Spirochaetaceae</taxon>
        <taxon>Oceanispirochaeta</taxon>
    </lineage>
</organism>
<dbReference type="GO" id="GO:0016887">
    <property type="term" value="F:ATP hydrolysis activity"/>
    <property type="evidence" value="ECO:0007669"/>
    <property type="project" value="UniProtKB-UniRule"/>
</dbReference>
<dbReference type="Gene3D" id="3.30.300.130">
    <property type="entry name" value="Fe-S cluster assembly (FSCA)"/>
    <property type="match status" value="1"/>
</dbReference>
<dbReference type="Gene3D" id="3.40.50.300">
    <property type="entry name" value="P-loop containing nucleotide triphosphate hydrolases"/>
    <property type="match status" value="1"/>
</dbReference>
<evidence type="ECO:0000256" key="4">
    <source>
        <dbReference type="ARBA" id="ARBA00022741"/>
    </source>
</evidence>
<evidence type="ECO:0000256" key="2">
    <source>
        <dbReference type="ARBA" id="ARBA00008205"/>
    </source>
</evidence>
<evidence type="ECO:0000256" key="5">
    <source>
        <dbReference type="ARBA" id="ARBA00022840"/>
    </source>
</evidence>
<dbReference type="InterPro" id="IPR038492">
    <property type="entry name" value="GBBH-like_N_sf"/>
</dbReference>
<keyword evidence="12" id="KW-1185">Reference proteome</keyword>
<dbReference type="InterPro" id="IPR027417">
    <property type="entry name" value="P-loop_NTPase"/>
</dbReference>
<dbReference type="InterPro" id="IPR034904">
    <property type="entry name" value="FSCA_dom_sf"/>
</dbReference>
<dbReference type="AlphaFoldDB" id="A0A5C1QRV8"/>
<dbReference type="GO" id="GO:0005524">
    <property type="term" value="F:ATP binding"/>
    <property type="evidence" value="ECO:0007669"/>
    <property type="project" value="UniProtKB-UniRule"/>
</dbReference>
<comment type="function">
    <text evidence="8">Binds and transfers iron-sulfur (Fe-S) clusters to target apoproteins. Can hydrolyze ATP.</text>
</comment>
<accession>A0A5C1QRV8</accession>
<evidence type="ECO:0000259" key="9">
    <source>
        <dbReference type="Pfam" id="PF01883"/>
    </source>
</evidence>
<feature type="domain" description="MIP18 family-like" evidence="9">
    <location>
        <begin position="4"/>
        <end position="75"/>
    </location>
</feature>
<feature type="binding site" evidence="8">
    <location>
        <begin position="103"/>
        <end position="110"/>
    </location>
    <ligand>
        <name>ATP</name>
        <dbReference type="ChEBI" id="CHEBI:30616"/>
    </ligand>
</feature>
<sequence length="428" mass="46826">MVQKEEILKALSEIIDPDLHKDIVSLGFIKELVISDGTVSFAIELTTPACPVKNQFKMAAEKLVGELDGVKKVHVTMTARNARNDQSENGLKGVKQIIAVASAKGGVGKSTVAATLACELHDQGYKTGLLDTDLFGPSLPTLFNITKPGVYQRNDMMIPIEKDGLKLMSFGFLLGDSPAIMRGPMVSGYMQQILLKVDWGELDYLVIDMPPGTGDIQLTLSQTIQVDGAVIVTTRAALSLVDVARGILMFERVGVPMLGVVENMSHFICDNCSKEHYIFGEAKAPGERFGLDTLAQIPLEPGRGRNMEGYKSNDLNKSLVENVARALGKVTAEKIVPPEVRQEGDTVIFHWQDNKEWKINAVHLRSSCRCALCVDEYSGEKILNDEDIPKDIKVESTSPLGNYAMAISWSDGHSSGIFPYNQLEELSK</sequence>
<evidence type="ECO:0000256" key="7">
    <source>
        <dbReference type="ARBA" id="ARBA00023014"/>
    </source>
</evidence>
<gene>
    <name evidence="11" type="ORF">EXM22_15775</name>
</gene>
<dbReference type="Gene3D" id="3.30.2020.30">
    <property type="match status" value="1"/>
</dbReference>
<dbReference type="OrthoDB" id="9809679at2"/>
<name>A0A5C1QRV8_9SPIO</name>
<dbReference type="CDD" id="cd02037">
    <property type="entry name" value="Mrp_NBP35"/>
    <property type="match status" value="1"/>
</dbReference>
<evidence type="ECO:0000256" key="6">
    <source>
        <dbReference type="ARBA" id="ARBA00023004"/>
    </source>
</evidence>
<dbReference type="KEGG" id="ock:EXM22_15775"/>
<evidence type="ECO:0000256" key="1">
    <source>
        <dbReference type="ARBA" id="ARBA00007352"/>
    </source>
</evidence>
<dbReference type="SUPFAM" id="SSF52540">
    <property type="entry name" value="P-loop containing nucleoside triphosphate hydrolases"/>
    <property type="match status" value="1"/>
</dbReference>
<evidence type="ECO:0000313" key="11">
    <source>
        <dbReference type="EMBL" id="QEN09364.1"/>
    </source>
</evidence>
<dbReference type="RefSeq" id="WP_149487439.1">
    <property type="nucleotide sequence ID" value="NZ_CP036150.1"/>
</dbReference>